<dbReference type="Gene3D" id="3.40.630.10">
    <property type="entry name" value="Zn peptidases"/>
    <property type="match status" value="1"/>
</dbReference>
<dbReference type="PANTHER" id="PTHR11963">
    <property type="entry name" value="LEUCINE AMINOPEPTIDASE-RELATED"/>
    <property type="match status" value="1"/>
</dbReference>
<evidence type="ECO:0000256" key="3">
    <source>
        <dbReference type="ARBA" id="ARBA00022490"/>
    </source>
</evidence>
<dbReference type="PIRSF" id="PIRSF036388">
    <property type="entry name" value="Ctsl_amnpptdse_B"/>
    <property type="match status" value="1"/>
</dbReference>
<dbReference type="GO" id="GO:0005737">
    <property type="term" value="C:cytoplasm"/>
    <property type="evidence" value="ECO:0007669"/>
    <property type="project" value="InterPro"/>
</dbReference>
<keyword evidence="11" id="KW-1185">Reference proteome</keyword>
<evidence type="ECO:0000259" key="9">
    <source>
        <dbReference type="PROSITE" id="PS00631"/>
    </source>
</evidence>
<accession>A0A1Y2SMM6</accession>
<dbReference type="GO" id="GO:0030145">
    <property type="term" value="F:manganese ion binding"/>
    <property type="evidence" value="ECO:0007669"/>
    <property type="project" value="InterPro"/>
</dbReference>
<keyword evidence="2 10" id="KW-0031">Aminopeptidase</keyword>
<comment type="caution">
    <text evidence="10">The sequence shown here is derived from an EMBL/GenBank/DDBJ whole genome shotgun (WGS) entry which is preliminary data.</text>
</comment>
<dbReference type="PROSITE" id="PS00631">
    <property type="entry name" value="CYTOSOL_AP"/>
    <property type="match status" value="1"/>
</dbReference>
<dbReference type="STRING" id="40578.Xbed_02409"/>
<dbReference type="EMBL" id="MUBK01000019">
    <property type="protein sequence ID" value="OTA19366.1"/>
    <property type="molecule type" value="Genomic_DNA"/>
</dbReference>
<dbReference type="Pfam" id="PF12404">
    <property type="entry name" value="DUF3663"/>
    <property type="match status" value="1"/>
</dbReference>
<organism evidence="10 11">
    <name type="scientific">Xenorhabdus beddingii</name>
    <dbReference type="NCBI Taxonomy" id="40578"/>
    <lineage>
        <taxon>Bacteria</taxon>
        <taxon>Pseudomonadati</taxon>
        <taxon>Pseudomonadota</taxon>
        <taxon>Gammaproteobacteria</taxon>
        <taxon>Enterobacterales</taxon>
        <taxon>Morganellaceae</taxon>
        <taxon>Xenorhabdus</taxon>
    </lineage>
</organism>
<keyword evidence="4" id="KW-0645">Protease</keyword>
<evidence type="ECO:0000256" key="4">
    <source>
        <dbReference type="ARBA" id="ARBA00022670"/>
    </source>
</evidence>
<dbReference type="PRINTS" id="PR00481">
    <property type="entry name" value="LAMNOPPTDASE"/>
</dbReference>
<dbReference type="GO" id="GO:0070006">
    <property type="term" value="F:metalloaminopeptidase activity"/>
    <property type="evidence" value="ECO:0007669"/>
    <property type="project" value="InterPro"/>
</dbReference>
<feature type="domain" description="Cytosol aminopeptidase" evidence="9">
    <location>
        <begin position="276"/>
        <end position="283"/>
    </location>
</feature>
<dbReference type="Proteomes" id="UP000194204">
    <property type="component" value="Unassembled WGS sequence"/>
</dbReference>
<evidence type="ECO:0000256" key="1">
    <source>
        <dbReference type="ARBA" id="ARBA00009528"/>
    </source>
</evidence>
<dbReference type="Pfam" id="PF00883">
    <property type="entry name" value="Peptidase_M17"/>
    <property type="match status" value="1"/>
</dbReference>
<evidence type="ECO:0000313" key="10">
    <source>
        <dbReference type="EMBL" id="OTA19366.1"/>
    </source>
</evidence>
<evidence type="ECO:0000256" key="6">
    <source>
        <dbReference type="ARBA" id="ARBA00022801"/>
    </source>
</evidence>
<name>A0A1Y2SMM6_9GAMM</name>
<proteinExistence type="inferred from homology"/>
<dbReference type="RefSeq" id="WP_086113148.1">
    <property type="nucleotide sequence ID" value="NZ_CAWNHF010000101.1"/>
</dbReference>
<gene>
    <name evidence="10" type="ORF">Xbed_02409</name>
</gene>
<dbReference type="FunFam" id="3.40.630.10:FF:000037">
    <property type="entry name" value="Peptidase B"/>
    <property type="match status" value="1"/>
</dbReference>
<keyword evidence="6" id="KW-0378">Hydrolase</keyword>
<dbReference type="CDD" id="cd00433">
    <property type="entry name" value="Peptidase_M17"/>
    <property type="match status" value="1"/>
</dbReference>
<dbReference type="InterPro" id="IPR011356">
    <property type="entry name" value="Leucine_aapep/pepB"/>
</dbReference>
<keyword evidence="5" id="KW-0479">Metal-binding</keyword>
<evidence type="ECO:0000256" key="8">
    <source>
        <dbReference type="ARBA" id="ARBA00055139"/>
    </source>
</evidence>
<sequence>MTKQIMPITLSYEPANACWGEKALMSSSEQGITIHLADNGKLGAIQRAGHKIDGQGIRNVALAGDGWDLERSWAFWLGFRSPKGLRAIEWPQLSVADKQELESRIKFIDWVRDTINLPAEELGPQQLAQRAIDLLTGVAGDAVSYRIIKGNELREQGYMGVHTVGRGSSREPVFLALDFNPTKDAATPVFACLVGKGITFDSGGYSLKPSNFMDSMKSDMGGSATLTGALALAISRGLKHRVKLFLSMADNMVSSNAFKLGDIIRYRNGKSVEVMNTDAEGRLVLADGLIDASAEKAQLIIDAATLTGAAKTAVGNDYHSVLGFDDQLVSDLLAAADSENELFWRLPLAEFHRSQLPSNFADLNNIASPAHSAGASTAAAFLSHFVENYKKGWVHIDCSATYRKSSVEQWAAGATGYGVRTIANLLLAKAK</sequence>
<reference evidence="10 11" key="1">
    <citation type="submission" date="2017-01" db="EMBL/GenBank/DDBJ databases">
        <title>Deconstructing symbiosis and pathogenesis requirements using a combined genomic-metabolomic approach.</title>
        <authorList>
            <person name="Tobias N.J."/>
            <person name="Wolff H."/>
            <person name="Djahanschiri B."/>
            <person name="Ebersberger I."/>
            <person name="Bode H.B."/>
        </authorList>
    </citation>
    <scope>NUCLEOTIDE SEQUENCE [LARGE SCALE GENOMIC DNA]</scope>
    <source>
        <strain evidence="10 11">DSM 4764</strain>
    </source>
</reference>
<comment type="similarity">
    <text evidence="1">Belongs to the peptidase M17 family.</text>
</comment>
<comment type="function">
    <text evidence="8">Probably plays an important role in intracellular peptide degradation.</text>
</comment>
<evidence type="ECO:0000313" key="11">
    <source>
        <dbReference type="Proteomes" id="UP000194204"/>
    </source>
</evidence>
<dbReference type="OrthoDB" id="9809354at2"/>
<dbReference type="InterPro" id="IPR047620">
    <property type="entry name" value="M17_PepB-like_N"/>
</dbReference>
<dbReference type="GO" id="GO:0006508">
    <property type="term" value="P:proteolysis"/>
    <property type="evidence" value="ECO:0007669"/>
    <property type="project" value="UniProtKB-KW"/>
</dbReference>
<evidence type="ECO:0000256" key="2">
    <source>
        <dbReference type="ARBA" id="ARBA00022438"/>
    </source>
</evidence>
<dbReference type="SUPFAM" id="SSF53187">
    <property type="entry name" value="Zn-dependent exopeptidases"/>
    <property type="match status" value="1"/>
</dbReference>
<dbReference type="NCBIfam" id="NF003450">
    <property type="entry name" value="PRK05015.1"/>
    <property type="match status" value="1"/>
</dbReference>
<dbReference type="AlphaFoldDB" id="A0A1Y2SMM6"/>
<keyword evidence="7" id="KW-0464">Manganese</keyword>
<dbReference type="InterPro" id="IPR008330">
    <property type="entry name" value="Pept_M17_PepB"/>
</dbReference>
<evidence type="ECO:0000256" key="7">
    <source>
        <dbReference type="ARBA" id="ARBA00023211"/>
    </source>
</evidence>
<dbReference type="InterPro" id="IPR000819">
    <property type="entry name" value="Peptidase_M17_C"/>
</dbReference>
<evidence type="ECO:0000256" key="5">
    <source>
        <dbReference type="ARBA" id="ARBA00022723"/>
    </source>
</evidence>
<dbReference type="PANTHER" id="PTHR11963:SF20">
    <property type="entry name" value="PEPTIDASE B"/>
    <property type="match status" value="1"/>
</dbReference>
<protein>
    <submittedName>
        <fullName evidence="10">Leucyl aminopeptidase</fullName>
    </submittedName>
</protein>
<keyword evidence="3" id="KW-0963">Cytoplasm</keyword>